<accession>A0A952FSX7</accession>
<comment type="caution">
    <text evidence="1">The sequence shown here is derived from an EMBL/GenBank/DDBJ whole genome shotgun (WGS) entry which is preliminary data.</text>
</comment>
<protein>
    <submittedName>
        <fullName evidence="1">Uncharacterized protein</fullName>
    </submittedName>
</protein>
<sequence length="92" mass="9545">MAAPRADLVEIDPENVTDNVVSLQDGSDTIVGGAGSDRRGIDSSSKIENVTFTAASGMIRRDRDGGGRFHPVTGDGPAVEDACLAPCKEDIT</sequence>
<name>A0A952FSX7_9PROT</name>
<dbReference type="EMBL" id="JAEKLZ010000299">
    <property type="protein sequence ID" value="MBW8727711.1"/>
    <property type="molecule type" value="Genomic_DNA"/>
</dbReference>
<dbReference type="AlphaFoldDB" id="A0A952FSX7"/>
<evidence type="ECO:0000313" key="2">
    <source>
        <dbReference type="Proteomes" id="UP000700706"/>
    </source>
</evidence>
<proteinExistence type="predicted"/>
<gene>
    <name evidence="1" type="ORF">JF625_21505</name>
</gene>
<organism evidence="1 2">
    <name type="scientific">Inquilinus limosus</name>
    <dbReference type="NCBI Taxonomy" id="171674"/>
    <lineage>
        <taxon>Bacteria</taxon>
        <taxon>Pseudomonadati</taxon>
        <taxon>Pseudomonadota</taxon>
        <taxon>Alphaproteobacteria</taxon>
        <taxon>Rhodospirillales</taxon>
        <taxon>Rhodospirillaceae</taxon>
        <taxon>Inquilinus</taxon>
    </lineage>
</organism>
<dbReference type="Proteomes" id="UP000700706">
    <property type="component" value="Unassembled WGS sequence"/>
</dbReference>
<reference evidence="1" key="1">
    <citation type="submission" date="2020-06" db="EMBL/GenBank/DDBJ databases">
        <title>Stable isotope informed genome-resolved metagenomics uncovers potential trophic interactions in rhizosphere soil.</title>
        <authorList>
            <person name="Starr E.P."/>
            <person name="Shi S."/>
            <person name="Blazewicz S.J."/>
            <person name="Koch B.J."/>
            <person name="Probst A.J."/>
            <person name="Hungate B.A."/>
            <person name="Pett-Ridge J."/>
            <person name="Firestone M.K."/>
            <person name="Banfield J.F."/>
        </authorList>
    </citation>
    <scope>NUCLEOTIDE SEQUENCE</scope>
    <source>
        <strain evidence="1">YM_69_17</strain>
    </source>
</reference>
<evidence type="ECO:0000313" key="1">
    <source>
        <dbReference type="EMBL" id="MBW8727711.1"/>
    </source>
</evidence>